<keyword evidence="2" id="KW-0547">Nucleotide-binding</keyword>
<dbReference type="PANTHER" id="PTHR11117:SF2">
    <property type="entry name" value="SUCCINATE--COA LIGASE [ADP_GDP-FORMING] SUBUNIT ALPHA, MITOCHONDRIAL"/>
    <property type="match status" value="1"/>
</dbReference>
<name>A0A538SDR2_UNCEI</name>
<evidence type="ECO:0000256" key="1">
    <source>
        <dbReference type="ARBA" id="ARBA00022598"/>
    </source>
</evidence>
<dbReference type="GO" id="GO:0000166">
    <property type="term" value="F:nucleotide binding"/>
    <property type="evidence" value="ECO:0007669"/>
    <property type="project" value="UniProtKB-KW"/>
</dbReference>
<feature type="non-terminal residue" evidence="5">
    <location>
        <position position="188"/>
    </location>
</feature>
<comment type="caution">
    <text evidence="5">The sequence shown here is derived from an EMBL/GenBank/DDBJ whole genome shotgun (WGS) entry which is preliminary data.</text>
</comment>
<dbReference type="SUPFAM" id="SSF51735">
    <property type="entry name" value="NAD(P)-binding Rossmann-fold domains"/>
    <property type="match status" value="1"/>
</dbReference>
<dbReference type="Pfam" id="PF02629">
    <property type="entry name" value="CoA_binding"/>
    <property type="match status" value="1"/>
</dbReference>
<comment type="similarity">
    <text evidence="3">Belongs to the succinate/malate CoA ligase alpha subunit family.</text>
</comment>
<reference evidence="5 6" key="1">
    <citation type="journal article" date="2019" name="Nat. Microbiol.">
        <title>Mediterranean grassland soil C-N compound turnover is dependent on rainfall and depth, and is mediated by genomically divergent microorganisms.</title>
        <authorList>
            <person name="Diamond S."/>
            <person name="Andeer P.F."/>
            <person name="Li Z."/>
            <person name="Crits-Christoph A."/>
            <person name="Burstein D."/>
            <person name="Anantharaman K."/>
            <person name="Lane K.R."/>
            <person name="Thomas B.C."/>
            <person name="Pan C."/>
            <person name="Northen T.R."/>
            <person name="Banfield J.F."/>
        </authorList>
    </citation>
    <scope>NUCLEOTIDE SEQUENCE [LARGE SCALE GENOMIC DNA]</scope>
    <source>
        <strain evidence="5">WS_3</strain>
    </source>
</reference>
<dbReference type="PRINTS" id="PR01798">
    <property type="entry name" value="SCOASYNTHASE"/>
</dbReference>
<dbReference type="FunFam" id="3.40.50.720:FF:000277">
    <property type="entry name" value="Succinate--CoA ligase [ADP-forming] subunit alpha"/>
    <property type="match status" value="1"/>
</dbReference>
<dbReference type="InterPro" id="IPR005811">
    <property type="entry name" value="SUCC_ACL_C"/>
</dbReference>
<proteinExistence type="inferred from homology"/>
<evidence type="ECO:0000313" key="5">
    <source>
        <dbReference type="EMBL" id="TMQ49494.1"/>
    </source>
</evidence>
<evidence type="ECO:0000256" key="2">
    <source>
        <dbReference type="ARBA" id="ARBA00022741"/>
    </source>
</evidence>
<sequence length="188" mass="19210">MSILIDRGTRLIVQGITGRDGAFHTRQMLDYGTRVMGGVTPGKGGTEVHGVPVFDSVAEAVAETRANASVIYVPAPFAADAILEAADAGIGLIVCITEGVPVREALAAFHHVAGMRERDGKGRPRLVGPNCPGLISPGVSKVGIVPGTICKTGPVGVVSRSGTLTYEVVHQLTEAGLGQSTCLGIGGD</sequence>
<dbReference type="EMBL" id="VBOT01000122">
    <property type="protein sequence ID" value="TMQ49494.1"/>
    <property type="molecule type" value="Genomic_DNA"/>
</dbReference>
<keyword evidence="1 5" id="KW-0436">Ligase</keyword>
<dbReference type="Gene3D" id="3.40.50.720">
    <property type="entry name" value="NAD(P)-binding Rossmann-like Domain"/>
    <property type="match status" value="1"/>
</dbReference>
<evidence type="ECO:0000259" key="4">
    <source>
        <dbReference type="SMART" id="SM00881"/>
    </source>
</evidence>
<dbReference type="GO" id="GO:0004776">
    <property type="term" value="F:succinate-CoA ligase (GDP-forming) activity"/>
    <property type="evidence" value="ECO:0007669"/>
    <property type="project" value="TreeGrafter"/>
</dbReference>
<dbReference type="GO" id="GO:0009361">
    <property type="term" value="C:succinate-CoA ligase complex (ADP-forming)"/>
    <property type="evidence" value="ECO:0007669"/>
    <property type="project" value="TreeGrafter"/>
</dbReference>
<dbReference type="InterPro" id="IPR003781">
    <property type="entry name" value="CoA-bd"/>
</dbReference>
<gene>
    <name evidence="5" type="ORF">E6K73_09845</name>
</gene>
<dbReference type="SMART" id="SM00881">
    <property type="entry name" value="CoA_binding"/>
    <property type="match status" value="1"/>
</dbReference>
<dbReference type="PANTHER" id="PTHR11117">
    <property type="entry name" value="SUCCINYL-COA LIGASE SUBUNIT ALPHA"/>
    <property type="match status" value="1"/>
</dbReference>
<dbReference type="AlphaFoldDB" id="A0A538SDR2"/>
<dbReference type="InterPro" id="IPR016102">
    <property type="entry name" value="Succinyl-CoA_synth-like"/>
</dbReference>
<dbReference type="Gene3D" id="3.40.50.261">
    <property type="entry name" value="Succinyl-CoA synthetase domains"/>
    <property type="match status" value="1"/>
</dbReference>
<dbReference type="Proteomes" id="UP000320184">
    <property type="component" value="Unassembled WGS sequence"/>
</dbReference>
<dbReference type="Pfam" id="PF00549">
    <property type="entry name" value="Ligase_CoA"/>
    <property type="match status" value="1"/>
</dbReference>
<organism evidence="5 6">
    <name type="scientific">Eiseniibacteriota bacterium</name>
    <dbReference type="NCBI Taxonomy" id="2212470"/>
    <lineage>
        <taxon>Bacteria</taxon>
        <taxon>Candidatus Eiseniibacteriota</taxon>
    </lineage>
</organism>
<accession>A0A538SDR2</accession>
<evidence type="ECO:0000256" key="3">
    <source>
        <dbReference type="ARBA" id="ARBA00060724"/>
    </source>
</evidence>
<dbReference type="PROSITE" id="PS01216">
    <property type="entry name" value="SUCCINYL_COA_LIG_1"/>
    <property type="match status" value="1"/>
</dbReference>
<dbReference type="InterPro" id="IPR036291">
    <property type="entry name" value="NAD(P)-bd_dom_sf"/>
</dbReference>
<protein>
    <submittedName>
        <fullName evidence="5">Succinate--CoA ligase subunit alpha</fullName>
    </submittedName>
</protein>
<dbReference type="GO" id="GO:0004775">
    <property type="term" value="F:succinate-CoA ligase (ADP-forming) activity"/>
    <property type="evidence" value="ECO:0007669"/>
    <property type="project" value="TreeGrafter"/>
</dbReference>
<dbReference type="GO" id="GO:0006099">
    <property type="term" value="P:tricarboxylic acid cycle"/>
    <property type="evidence" value="ECO:0007669"/>
    <property type="project" value="TreeGrafter"/>
</dbReference>
<dbReference type="InterPro" id="IPR033847">
    <property type="entry name" value="Citrt_syn/SCS-alpha_CS"/>
</dbReference>
<feature type="domain" description="CoA-binding" evidence="4">
    <location>
        <begin position="4"/>
        <end position="100"/>
    </location>
</feature>
<evidence type="ECO:0000313" key="6">
    <source>
        <dbReference type="Proteomes" id="UP000320184"/>
    </source>
</evidence>
<dbReference type="SUPFAM" id="SSF52210">
    <property type="entry name" value="Succinyl-CoA synthetase domains"/>
    <property type="match status" value="1"/>
</dbReference>